<keyword evidence="9" id="KW-0966">Cell projection</keyword>
<keyword evidence="9" id="KW-0969">Cilium</keyword>
<feature type="region of interest" description="Disordered" evidence="8">
    <location>
        <begin position="1"/>
        <end position="74"/>
    </location>
</feature>
<dbReference type="EMBL" id="CP021425">
    <property type="protein sequence ID" value="ARU57571.1"/>
    <property type="molecule type" value="Genomic_DNA"/>
</dbReference>
<dbReference type="GO" id="GO:0009425">
    <property type="term" value="C:bacterial-type flagellum basal body"/>
    <property type="evidence" value="ECO:0007669"/>
    <property type="project" value="UniProtKB-SubCell"/>
</dbReference>
<protein>
    <recommendedName>
        <fullName evidence="7">Flagellar protein</fullName>
    </recommendedName>
</protein>
<keyword evidence="1 7" id="KW-1003">Cell membrane</keyword>
<organism evidence="9 10">
    <name type="scientific">Oleiphilus messinensis</name>
    <dbReference type="NCBI Taxonomy" id="141451"/>
    <lineage>
        <taxon>Bacteria</taxon>
        <taxon>Pseudomonadati</taxon>
        <taxon>Pseudomonadota</taxon>
        <taxon>Gammaproteobacteria</taxon>
        <taxon>Oceanospirillales</taxon>
        <taxon>Oleiphilaceae</taxon>
        <taxon>Oleiphilus</taxon>
    </lineage>
</organism>
<evidence type="ECO:0000256" key="4">
    <source>
        <dbReference type="ARBA" id="ARBA00023136"/>
    </source>
</evidence>
<feature type="compositionally biased region" description="Basic and acidic residues" evidence="8">
    <location>
        <begin position="193"/>
        <end position="202"/>
    </location>
</feature>
<feature type="compositionally biased region" description="Polar residues" evidence="8">
    <location>
        <begin position="9"/>
        <end position="31"/>
    </location>
</feature>
<evidence type="ECO:0000256" key="2">
    <source>
        <dbReference type="ARBA" id="ARBA00022692"/>
    </source>
</evidence>
<dbReference type="RefSeq" id="WP_157678361.1">
    <property type="nucleotide sequence ID" value="NZ_CP021425.1"/>
</dbReference>
<evidence type="ECO:0000256" key="6">
    <source>
        <dbReference type="ARBA" id="ARBA00037937"/>
    </source>
</evidence>
<name>A0A1Y0IAS5_9GAMM</name>
<evidence type="ECO:0000256" key="7">
    <source>
        <dbReference type="RuleBase" id="RU362064"/>
    </source>
</evidence>
<evidence type="ECO:0000256" key="1">
    <source>
        <dbReference type="ARBA" id="ARBA00022475"/>
    </source>
</evidence>
<keyword evidence="2 7" id="KW-0812">Transmembrane</keyword>
<feature type="transmembrane region" description="Helical" evidence="7">
    <location>
        <begin position="84"/>
        <end position="106"/>
    </location>
</feature>
<dbReference type="InterPro" id="IPR052205">
    <property type="entry name" value="FliO/MopB"/>
</dbReference>
<proteinExistence type="inferred from homology"/>
<keyword evidence="4 7" id="KW-0472">Membrane</keyword>
<evidence type="ECO:0000313" key="10">
    <source>
        <dbReference type="Proteomes" id="UP000196027"/>
    </source>
</evidence>
<feature type="compositionally biased region" description="Polar residues" evidence="8">
    <location>
        <begin position="45"/>
        <end position="56"/>
    </location>
</feature>
<dbReference type="OrthoDB" id="5741235at2"/>
<dbReference type="Proteomes" id="UP000196027">
    <property type="component" value="Chromosome"/>
</dbReference>
<dbReference type="Pfam" id="PF04347">
    <property type="entry name" value="FliO"/>
    <property type="match status" value="1"/>
</dbReference>
<feature type="region of interest" description="Disordered" evidence="8">
    <location>
        <begin position="193"/>
        <end position="214"/>
    </location>
</feature>
<comment type="subcellular location">
    <subcellularLocation>
        <location evidence="7">Cell membrane</location>
    </subcellularLocation>
    <subcellularLocation>
        <location evidence="7">Bacterial flagellum basal body</location>
    </subcellularLocation>
</comment>
<sequence length="214" mass="22725">MFVSIAHGESSTALLPGSTESGLKAVTSNSERIAPNKADPEQAGSEHTGSKQTGSVQVDPAPPQGTGGSGKRIFERPERDTGAAVGQMVLGLLVILLLIFCLAWLVRRFGRFTPGLSPKMKITSVVHVGNREKVVLLDAGGKSLLLGVTAQQINALHVFEQGDFNHGDEPARTQAGVSEFAVKLQSLMKVHRNAEAPRDEASRPANQVDSQNEP</sequence>
<evidence type="ECO:0000256" key="5">
    <source>
        <dbReference type="ARBA" id="ARBA00023143"/>
    </source>
</evidence>
<accession>A0A1Y0IAS5</accession>
<evidence type="ECO:0000313" key="9">
    <source>
        <dbReference type="EMBL" id="ARU57571.1"/>
    </source>
</evidence>
<dbReference type="PANTHER" id="PTHR38766:SF1">
    <property type="entry name" value="FLAGELLAR PROTEIN FLIO"/>
    <property type="match status" value="1"/>
</dbReference>
<dbReference type="PANTHER" id="PTHR38766">
    <property type="entry name" value="FLAGELLAR PROTEIN FLIO"/>
    <property type="match status" value="1"/>
</dbReference>
<keyword evidence="3 7" id="KW-1133">Transmembrane helix</keyword>
<dbReference type="AlphaFoldDB" id="A0A1Y0IAS5"/>
<evidence type="ECO:0000256" key="3">
    <source>
        <dbReference type="ARBA" id="ARBA00022989"/>
    </source>
</evidence>
<comment type="similarity">
    <text evidence="6 7">Belongs to the FliO/MopB family.</text>
</comment>
<feature type="compositionally biased region" description="Polar residues" evidence="8">
    <location>
        <begin position="204"/>
        <end position="214"/>
    </location>
</feature>
<reference evidence="9 10" key="1">
    <citation type="submission" date="2017-05" db="EMBL/GenBank/DDBJ databases">
        <title>Genomic insights into alkan degradation activity of Oleiphilus messinensis.</title>
        <authorList>
            <person name="Kozyavkin S.A."/>
            <person name="Slesarev A.I."/>
            <person name="Golyshin P.N."/>
            <person name="Korzhenkov A."/>
            <person name="Golyshina O.N."/>
            <person name="Toshchakov S.V."/>
        </authorList>
    </citation>
    <scope>NUCLEOTIDE SEQUENCE [LARGE SCALE GENOMIC DNA]</scope>
    <source>
        <strain evidence="9 10">ME102</strain>
    </source>
</reference>
<dbReference type="GO" id="GO:0005886">
    <property type="term" value="C:plasma membrane"/>
    <property type="evidence" value="ECO:0007669"/>
    <property type="project" value="UniProtKB-SubCell"/>
</dbReference>
<dbReference type="NCBIfam" id="TIGR03500">
    <property type="entry name" value="FliO_TIGR"/>
    <property type="match status" value="1"/>
</dbReference>
<keyword evidence="10" id="KW-1185">Reference proteome</keyword>
<keyword evidence="9" id="KW-0282">Flagellum</keyword>
<dbReference type="KEGG" id="ome:OLMES_3541"/>
<evidence type="ECO:0000256" key="8">
    <source>
        <dbReference type="SAM" id="MobiDB-lite"/>
    </source>
</evidence>
<keyword evidence="5 7" id="KW-0975">Bacterial flagellum</keyword>
<dbReference type="InterPro" id="IPR022781">
    <property type="entry name" value="Flagellar_biosynth_FliO"/>
</dbReference>
<dbReference type="GO" id="GO:0044781">
    <property type="term" value="P:bacterial-type flagellum organization"/>
    <property type="evidence" value="ECO:0007669"/>
    <property type="project" value="UniProtKB-UniRule"/>
</dbReference>
<gene>
    <name evidence="9" type="ORF">OLMES_3541</name>
</gene>